<dbReference type="AlphaFoldDB" id="H0FZ10"/>
<feature type="compositionally biased region" description="Basic and acidic residues" evidence="1">
    <location>
        <begin position="79"/>
        <end position="97"/>
    </location>
</feature>
<evidence type="ECO:0000256" key="1">
    <source>
        <dbReference type="SAM" id="MobiDB-lite"/>
    </source>
</evidence>
<proteinExistence type="predicted"/>
<sequence length="134" mass="14098">MGAAAPILGLAGGLVSAYGQYQAGNYAAGQSERAAQVGRVQADQVDASYRDELNSTISNIRAIRASAGVGTNSPTQRAIEAKQEQTSNRDRKIEVGSKRMQANQDEADARFRRSSARMALIGGTATGLAKYFGS</sequence>
<name>H0FZ10_RHIML</name>
<evidence type="ECO:0000313" key="3">
    <source>
        <dbReference type="Proteomes" id="UP000004038"/>
    </source>
</evidence>
<protein>
    <submittedName>
        <fullName evidence="2">Uncharacterized protein</fullName>
    </submittedName>
</protein>
<dbReference type="RefSeq" id="WP_004435103.1">
    <property type="nucleotide sequence ID" value="NZ_AGVV01000019.1"/>
</dbReference>
<organism evidence="2 3">
    <name type="scientific">Sinorhizobium meliloti CCNWSX0020</name>
    <dbReference type="NCBI Taxonomy" id="1107881"/>
    <lineage>
        <taxon>Bacteria</taxon>
        <taxon>Pseudomonadati</taxon>
        <taxon>Pseudomonadota</taxon>
        <taxon>Alphaproteobacteria</taxon>
        <taxon>Hyphomicrobiales</taxon>
        <taxon>Rhizobiaceae</taxon>
        <taxon>Sinorhizobium/Ensifer group</taxon>
        <taxon>Sinorhizobium</taxon>
    </lineage>
</organism>
<dbReference type="Proteomes" id="UP000004038">
    <property type="component" value="Unassembled WGS sequence"/>
</dbReference>
<reference evidence="2 3" key="1">
    <citation type="journal article" date="2012" name="J. Bacteriol.">
        <title>Draft Genome Sequence of Sinorhizobium meliloti CCNWSX0020, a Nitrogen-Fixing Symbiont with Copper Tolerance Capability Isolated from Lead-Zinc Mine Tailings.</title>
        <authorList>
            <person name="Li Z."/>
            <person name="Ma Z."/>
            <person name="Hao X."/>
            <person name="Wei G."/>
        </authorList>
    </citation>
    <scope>NUCLEOTIDE SEQUENCE [LARGE SCALE GENOMIC DNA]</scope>
    <source>
        <strain evidence="2 3">CCNWSX0020</strain>
    </source>
</reference>
<dbReference type="EMBL" id="AGVV01000019">
    <property type="protein sequence ID" value="EHK77690.1"/>
    <property type="molecule type" value="Genomic_DNA"/>
</dbReference>
<evidence type="ECO:0000313" key="2">
    <source>
        <dbReference type="EMBL" id="EHK77690.1"/>
    </source>
</evidence>
<dbReference type="PATRIC" id="fig|1107881.3.peg.2477"/>
<accession>H0FZ10</accession>
<feature type="region of interest" description="Disordered" evidence="1">
    <location>
        <begin position="67"/>
        <end position="109"/>
    </location>
</feature>
<gene>
    <name evidence="2" type="ORF">SM0020_12220</name>
</gene>